<dbReference type="Proteomes" id="UP000585437">
    <property type="component" value="Unassembled WGS sequence"/>
</dbReference>
<reference evidence="2 3" key="1">
    <citation type="submission" date="2020-08" db="EMBL/GenBank/DDBJ databases">
        <title>The Agave Microbiome: Exploring the role of microbial communities in plant adaptations to desert environments.</title>
        <authorList>
            <person name="Partida-Martinez L.P."/>
        </authorList>
    </citation>
    <scope>NUCLEOTIDE SEQUENCE [LARGE SCALE GENOMIC DNA]</scope>
    <source>
        <strain evidence="2 3">AS3.12</strain>
    </source>
</reference>
<sequence>MIRTRSLSTWKARHAIVVWIGVILNLCFVLPLIFCPEWLLSLFGIVVNQVIWAQFAGLLLGILSIFYIPASIDIDRYRIFAWLQVFPSRTAGVVFFLLAVTVFDQPIGYITGVLLDGSVAIPTLICLLNISRLEQELADGGRS</sequence>
<comment type="caution">
    <text evidence="2">The sequence shown here is derived from an EMBL/GenBank/DDBJ whole genome shotgun (WGS) entry which is preliminary data.</text>
</comment>
<protein>
    <recommendedName>
        <fullName evidence="4">Permease</fullName>
    </recommendedName>
</protein>
<feature type="transmembrane region" description="Helical" evidence="1">
    <location>
        <begin position="12"/>
        <end position="34"/>
    </location>
</feature>
<feature type="transmembrane region" description="Helical" evidence="1">
    <location>
        <begin position="40"/>
        <end position="68"/>
    </location>
</feature>
<evidence type="ECO:0000256" key="1">
    <source>
        <dbReference type="SAM" id="Phobius"/>
    </source>
</evidence>
<feature type="transmembrane region" description="Helical" evidence="1">
    <location>
        <begin position="80"/>
        <end position="103"/>
    </location>
</feature>
<gene>
    <name evidence="2" type="ORF">F4695_003231</name>
</gene>
<accession>A0A7X0JN70</accession>
<dbReference type="AlphaFoldDB" id="A0A7X0JN70"/>
<proteinExistence type="predicted"/>
<keyword evidence="1" id="KW-0812">Transmembrane</keyword>
<feature type="transmembrane region" description="Helical" evidence="1">
    <location>
        <begin position="109"/>
        <end position="130"/>
    </location>
</feature>
<keyword evidence="3" id="KW-1185">Reference proteome</keyword>
<keyword evidence="1" id="KW-1133">Transmembrane helix</keyword>
<organism evidence="2 3">
    <name type="scientific">Rhizobium soli</name>
    <dbReference type="NCBI Taxonomy" id="424798"/>
    <lineage>
        <taxon>Bacteria</taxon>
        <taxon>Pseudomonadati</taxon>
        <taxon>Pseudomonadota</taxon>
        <taxon>Alphaproteobacteria</taxon>
        <taxon>Hyphomicrobiales</taxon>
        <taxon>Rhizobiaceae</taxon>
        <taxon>Rhizobium/Agrobacterium group</taxon>
        <taxon>Rhizobium</taxon>
    </lineage>
</organism>
<dbReference type="RefSeq" id="WP_062576508.1">
    <property type="nucleotide sequence ID" value="NZ_JACHBU010000006.1"/>
</dbReference>
<name>A0A7X0JN70_9HYPH</name>
<evidence type="ECO:0000313" key="2">
    <source>
        <dbReference type="EMBL" id="MBB6509847.1"/>
    </source>
</evidence>
<keyword evidence="1" id="KW-0472">Membrane</keyword>
<evidence type="ECO:0008006" key="4">
    <source>
        <dbReference type="Google" id="ProtNLM"/>
    </source>
</evidence>
<dbReference type="EMBL" id="JACHBU010000006">
    <property type="protein sequence ID" value="MBB6509847.1"/>
    <property type="molecule type" value="Genomic_DNA"/>
</dbReference>
<evidence type="ECO:0000313" key="3">
    <source>
        <dbReference type="Proteomes" id="UP000585437"/>
    </source>
</evidence>